<name>A0A242K1C7_9ENTE</name>
<dbReference type="AlphaFoldDB" id="A0A242K1C7"/>
<comment type="caution">
    <text evidence="1">The sequence shown here is derived from an EMBL/GenBank/DDBJ whole genome shotgun (WGS) entry which is preliminary data.</text>
</comment>
<protein>
    <submittedName>
        <fullName evidence="1">Uncharacterized protein</fullName>
    </submittedName>
</protein>
<keyword evidence="2" id="KW-1185">Reference proteome</keyword>
<organism evidence="1 2">
    <name type="scientific">Candidatus Enterococcus wittei</name>
    <dbReference type="NCBI Taxonomy" id="1987383"/>
    <lineage>
        <taxon>Bacteria</taxon>
        <taxon>Bacillati</taxon>
        <taxon>Bacillota</taxon>
        <taxon>Bacilli</taxon>
        <taxon>Lactobacillales</taxon>
        <taxon>Enterococcaceae</taxon>
        <taxon>Enterococcus</taxon>
    </lineage>
</organism>
<dbReference type="STRING" id="1987383.A5844_001208"/>
<sequence>MEQENFNSLVLELMKAENGDFSIDLSIFYEDMGVEK</sequence>
<proteinExistence type="predicted"/>
<dbReference type="EMBL" id="NGMO01000002">
    <property type="protein sequence ID" value="OTP11074.1"/>
    <property type="molecule type" value="Genomic_DNA"/>
</dbReference>
<dbReference type="Proteomes" id="UP000194933">
    <property type="component" value="Unassembled WGS sequence"/>
</dbReference>
<gene>
    <name evidence="1" type="ORF">A5844_001208</name>
</gene>
<evidence type="ECO:0000313" key="2">
    <source>
        <dbReference type="Proteomes" id="UP000194933"/>
    </source>
</evidence>
<evidence type="ECO:0000313" key="1">
    <source>
        <dbReference type="EMBL" id="OTP11074.1"/>
    </source>
</evidence>
<accession>A0A242K1C7</accession>
<reference evidence="1 2" key="1">
    <citation type="submission" date="2017-05" db="EMBL/GenBank/DDBJ databases">
        <title>The Genome Sequence of Enterococcus sp. 10A9_DIV0425.</title>
        <authorList>
            <consortium name="The Broad Institute Genomics Platform"/>
            <consortium name="The Broad Institute Genomic Center for Infectious Diseases"/>
            <person name="Earl A."/>
            <person name="Manson A."/>
            <person name="Schwartman J."/>
            <person name="Gilmore M."/>
            <person name="Abouelleil A."/>
            <person name="Cao P."/>
            <person name="Chapman S."/>
            <person name="Cusick C."/>
            <person name="Shea T."/>
            <person name="Young S."/>
            <person name="Neafsey D."/>
            <person name="Nusbaum C."/>
            <person name="Birren B."/>
        </authorList>
    </citation>
    <scope>NUCLEOTIDE SEQUENCE [LARGE SCALE GENOMIC DNA]</scope>
    <source>
        <strain evidence="1 2">10A9_DIV0425</strain>
    </source>
</reference>